<dbReference type="RefSeq" id="WP_254085610.1">
    <property type="nucleotide sequence ID" value="NZ_JAHESE010000018.1"/>
</dbReference>
<reference evidence="1 2" key="1">
    <citation type="submission" date="2021-05" db="EMBL/GenBank/DDBJ databases">
        <title>A Polyphasic approach of four new species of the genus Ohtaekwangia: Ohtaekwangia histidinii sp. nov., Ohtaekwangia cretensis sp. nov., Ohtaekwangia indiensis sp. nov., Ohtaekwangia reichenbachii sp. nov. from diverse environment.</title>
        <authorList>
            <person name="Octaviana S."/>
        </authorList>
    </citation>
    <scope>NUCLEOTIDE SEQUENCE [LARGE SCALE GENOMIC DNA]</scope>
    <source>
        <strain evidence="1 2">PWU5</strain>
    </source>
</reference>
<organism evidence="1 2">
    <name type="scientific">Dawidia cretensis</name>
    <dbReference type="NCBI Taxonomy" id="2782350"/>
    <lineage>
        <taxon>Bacteria</taxon>
        <taxon>Pseudomonadati</taxon>
        <taxon>Bacteroidota</taxon>
        <taxon>Cytophagia</taxon>
        <taxon>Cytophagales</taxon>
        <taxon>Chryseotaleaceae</taxon>
        <taxon>Dawidia</taxon>
    </lineage>
</organism>
<protein>
    <submittedName>
        <fullName evidence="1">Uncharacterized protein</fullName>
    </submittedName>
</protein>
<dbReference type="EMBL" id="JAHESE010000018">
    <property type="protein sequence ID" value="MBT1710033.1"/>
    <property type="molecule type" value="Genomic_DNA"/>
</dbReference>
<evidence type="ECO:0000313" key="2">
    <source>
        <dbReference type="Proteomes" id="UP001319080"/>
    </source>
</evidence>
<sequence length="110" mass="11642">MANHLITITGIESNNDLILSDDGLTTTEAGDTVTWLISGNSGVASITAITEIDGVDVFSPDPTPLNSTCWEGSINPVPPSSEVTETYTINYLKVGDATIYTSDPKIRVNP</sequence>
<name>A0AAP2DZ43_9BACT</name>
<keyword evidence="2" id="KW-1185">Reference proteome</keyword>
<proteinExistence type="predicted"/>
<dbReference type="Proteomes" id="UP001319080">
    <property type="component" value="Unassembled WGS sequence"/>
</dbReference>
<dbReference type="AlphaFoldDB" id="A0AAP2DZ43"/>
<comment type="caution">
    <text evidence="1">The sequence shown here is derived from an EMBL/GenBank/DDBJ whole genome shotgun (WGS) entry which is preliminary data.</text>
</comment>
<gene>
    <name evidence="1" type="ORF">KK062_17435</name>
</gene>
<evidence type="ECO:0000313" key="1">
    <source>
        <dbReference type="EMBL" id="MBT1710033.1"/>
    </source>
</evidence>
<accession>A0AAP2DZ43</accession>